<evidence type="ECO:0000313" key="3">
    <source>
        <dbReference type="Proteomes" id="UP000574390"/>
    </source>
</evidence>
<feature type="compositionally biased region" description="Low complexity" evidence="1">
    <location>
        <begin position="49"/>
        <end position="59"/>
    </location>
</feature>
<dbReference type="Proteomes" id="UP000574390">
    <property type="component" value="Unassembled WGS sequence"/>
</dbReference>
<evidence type="ECO:0000256" key="1">
    <source>
        <dbReference type="SAM" id="MobiDB-lite"/>
    </source>
</evidence>
<feature type="non-terminal residue" evidence="2">
    <location>
        <position position="1"/>
    </location>
</feature>
<proteinExistence type="predicted"/>
<reference evidence="2 3" key="1">
    <citation type="submission" date="2020-04" db="EMBL/GenBank/DDBJ databases">
        <title>Perkinsus olseni comparative genomics.</title>
        <authorList>
            <person name="Bogema D.R."/>
        </authorList>
    </citation>
    <scope>NUCLEOTIDE SEQUENCE [LARGE SCALE GENOMIC DNA]</scope>
    <source>
        <strain evidence="2">ATCC PRA-205</strain>
    </source>
</reference>
<accession>A0A7J6UCV5</accession>
<dbReference type="EMBL" id="JABANM010001003">
    <property type="protein sequence ID" value="KAF4755017.1"/>
    <property type="molecule type" value="Genomic_DNA"/>
</dbReference>
<name>A0A7J6UCV5_PEROL</name>
<comment type="caution">
    <text evidence="2">The sequence shown here is derived from an EMBL/GenBank/DDBJ whole genome shotgun (WGS) entry which is preliminary data.</text>
</comment>
<dbReference type="AlphaFoldDB" id="A0A7J6UCV5"/>
<sequence>MSNQAESVKERGEIGKSLESLKVTVAIGLATQEELRNAAAKQAEKEQEQQLQLSLKPDD</sequence>
<feature type="region of interest" description="Disordered" evidence="1">
    <location>
        <begin position="37"/>
        <end position="59"/>
    </location>
</feature>
<organism evidence="2 3">
    <name type="scientific">Perkinsus olseni</name>
    <name type="common">Perkinsus atlanticus</name>
    <dbReference type="NCBI Taxonomy" id="32597"/>
    <lineage>
        <taxon>Eukaryota</taxon>
        <taxon>Sar</taxon>
        <taxon>Alveolata</taxon>
        <taxon>Perkinsozoa</taxon>
        <taxon>Perkinsea</taxon>
        <taxon>Perkinsida</taxon>
        <taxon>Perkinsidae</taxon>
        <taxon>Perkinsus</taxon>
    </lineage>
</organism>
<evidence type="ECO:0000313" key="2">
    <source>
        <dbReference type="EMBL" id="KAF4755017.1"/>
    </source>
</evidence>
<gene>
    <name evidence="2" type="ORF">FOZ62_016662</name>
</gene>
<protein>
    <submittedName>
        <fullName evidence="2">Uncharacterized protein</fullName>
    </submittedName>
</protein>